<feature type="transmembrane region" description="Helical" evidence="6">
    <location>
        <begin position="431"/>
        <end position="449"/>
    </location>
</feature>
<evidence type="ECO:0008006" key="9">
    <source>
        <dbReference type="Google" id="ProtNLM"/>
    </source>
</evidence>
<comment type="subcellular location">
    <subcellularLocation>
        <location evidence="1">Cell membrane</location>
        <topology evidence="1">Multi-pass membrane protein</topology>
    </subcellularLocation>
</comment>
<organism evidence="7 8">
    <name type="scientific">Parvicella tangerina</name>
    <dbReference type="NCBI Taxonomy" id="2829795"/>
    <lineage>
        <taxon>Bacteria</taxon>
        <taxon>Pseudomonadati</taxon>
        <taxon>Bacteroidota</taxon>
        <taxon>Flavobacteriia</taxon>
        <taxon>Flavobacteriales</taxon>
        <taxon>Parvicellaceae</taxon>
        <taxon>Parvicella</taxon>
    </lineage>
</organism>
<sequence>MQRKFLSNLILVLLLNVLVKPFYILGVDAEFLKRLEAANPGEYGEYFSIVGLTFIFNIFLDLGLSNFNTREVARSEEHRSEYFSSILSIKFILIFAYLSLLFGSGVLLGYSDHQFYLLTFLGINQILVAFILFFRSNLSGMLRFKEDSVVGVLDRVLLVMMCSMVLWGGIMEQELSIELFVWLQTLSYAITLIVVVVLVLRSGNIPRVRMFHEAVIPLLRKSLPYALLVLLMTVYYRTDSVMLEQMLTNGKREAAIYAQGFRFLEAFSMVGYLFAGLLLPLFSKLIAKKEDVSPMVTLSFKLIFSIALVLAVGVYAYADEIIQARYDMDGVELANSAASLRMLMICFLGMVSTYIFGTLLTANGSLKELNIVAGLGVVLNLVLNFYWIKSDGAMGAAKASMITQVLTALIQMILAIRLLTVRIKLNDALKFFVFTTGMVILVIAEPIAVDSWFVGMILLFSVGAIAAVLTGMFSPKEALQILRSRED</sequence>
<evidence type="ECO:0000256" key="1">
    <source>
        <dbReference type="ARBA" id="ARBA00004651"/>
    </source>
</evidence>
<dbReference type="AlphaFoldDB" id="A0A916JPT0"/>
<dbReference type="Pfam" id="PF01943">
    <property type="entry name" value="Polysacc_synt"/>
    <property type="match status" value="1"/>
</dbReference>
<evidence type="ECO:0000256" key="6">
    <source>
        <dbReference type="SAM" id="Phobius"/>
    </source>
</evidence>
<feature type="transmembrane region" description="Helical" evidence="6">
    <location>
        <begin position="179"/>
        <end position="201"/>
    </location>
</feature>
<dbReference type="EMBL" id="OU015584">
    <property type="protein sequence ID" value="CAG5085517.1"/>
    <property type="molecule type" value="Genomic_DNA"/>
</dbReference>
<evidence type="ECO:0000313" key="8">
    <source>
        <dbReference type="Proteomes" id="UP000683507"/>
    </source>
</evidence>
<feature type="transmembrane region" description="Helical" evidence="6">
    <location>
        <begin position="298"/>
        <end position="318"/>
    </location>
</feature>
<dbReference type="GO" id="GO:0005886">
    <property type="term" value="C:plasma membrane"/>
    <property type="evidence" value="ECO:0007669"/>
    <property type="project" value="UniProtKB-SubCell"/>
</dbReference>
<feature type="transmembrane region" description="Helical" evidence="6">
    <location>
        <begin position="369"/>
        <end position="388"/>
    </location>
</feature>
<feature type="transmembrane region" description="Helical" evidence="6">
    <location>
        <begin position="266"/>
        <end position="286"/>
    </location>
</feature>
<dbReference type="PANTHER" id="PTHR30250">
    <property type="entry name" value="PST FAMILY PREDICTED COLANIC ACID TRANSPORTER"/>
    <property type="match status" value="1"/>
</dbReference>
<feature type="transmembrane region" description="Helical" evidence="6">
    <location>
        <begin position="148"/>
        <end position="167"/>
    </location>
</feature>
<feature type="transmembrane region" description="Helical" evidence="6">
    <location>
        <begin position="338"/>
        <end position="357"/>
    </location>
</feature>
<keyword evidence="8" id="KW-1185">Reference proteome</keyword>
<proteinExistence type="predicted"/>
<protein>
    <recommendedName>
        <fullName evidence="9">Polysaccharide biosynthesis protein C-terminal domain-containing protein</fullName>
    </recommendedName>
</protein>
<gene>
    <name evidence="7" type="ORF">CRYO30217_02782</name>
</gene>
<evidence type="ECO:0000256" key="5">
    <source>
        <dbReference type="ARBA" id="ARBA00023136"/>
    </source>
</evidence>
<feature type="transmembrane region" description="Helical" evidence="6">
    <location>
        <begin position="115"/>
        <end position="136"/>
    </location>
</feature>
<accession>A0A916JPT0</accession>
<feature type="transmembrane region" description="Helical" evidence="6">
    <location>
        <begin position="400"/>
        <end position="419"/>
    </location>
</feature>
<keyword evidence="2" id="KW-1003">Cell membrane</keyword>
<keyword evidence="4 6" id="KW-1133">Transmembrane helix</keyword>
<dbReference type="RefSeq" id="WP_258542986.1">
    <property type="nucleotide sequence ID" value="NZ_OU015584.1"/>
</dbReference>
<dbReference type="InterPro" id="IPR050833">
    <property type="entry name" value="Poly_Biosynth_Transport"/>
</dbReference>
<keyword evidence="5 6" id="KW-0472">Membrane</keyword>
<dbReference type="Proteomes" id="UP000683507">
    <property type="component" value="Chromosome"/>
</dbReference>
<feature type="transmembrane region" description="Helical" evidence="6">
    <location>
        <begin position="455"/>
        <end position="475"/>
    </location>
</feature>
<name>A0A916JPT0_9FLAO</name>
<evidence type="ECO:0000256" key="2">
    <source>
        <dbReference type="ARBA" id="ARBA00022475"/>
    </source>
</evidence>
<dbReference type="KEGG" id="ptan:CRYO30217_02782"/>
<feature type="transmembrane region" description="Helical" evidence="6">
    <location>
        <begin position="222"/>
        <end position="238"/>
    </location>
</feature>
<dbReference type="InterPro" id="IPR002797">
    <property type="entry name" value="Polysacc_synth"/>
</dbReference>
<dbReference type="PANTHER" id="PTHR30250:SF11">
    <property type="entry name" value="O-ANTIGEN TRANSPORTER-RELATED"/>
    <property type="match status" value="1"/>
</dbReference>
<feature type="transmembrane region" description="Helical" evidence="6">
    <location>
        <begin position="46"/>
        <end position="67"/>
    </location>
</feature>
<reference evidence="7" key="1">
    <citation type="submission" date="2021-04" db="EMBL/GenBank/DDBJ databases">
        <authorList>
            <person name="Rodrigo-Torres L."/>
            <person name="Arahal R. D."/>
            <person name="Lucena T."/>
        </authorList>
    </citation>
    <scope>NUCLEOTIDE SEQUENCE</scope>
    <source>
        <strain evidence="7">AS29M-1</strain>
    </source>
</reference>
<keyword evidence="3 6" id="KW-0812">Transmembrane</keyword>
<evidence type="ECO:0000256" key="3">
    <source>
        <dbReference type="ARBA" id="ARBA00022692"/>
    </source>
</evidence>
<evidence type="ECO:0000256" key="4">
    <source>
        <dbReference type="ARBA" id="ARBA00022989"/>
    </source>
</evidence>
<feature type="transmembrane region" description="Helical" evidence="6">
    <location>
        <begin position="87"/>
        <end position="109"/>
    </location>
</feature>
<evidence type="ECO:0000313" key="7">
    <source>
        <dbReference type="EMBL" id="CAG5085517.1"/>
    </source>
</evidence>
<feature type="transmembrane region" description="Helical" evidence="6">
    <location>
        <begin position="5"/>
        <end position="26"/>
    </location>
</feature>